<dbReference type="Proteomes" id="UP000288805">
    <property type="component" value="Unassembled WGS sequence"/>
</dbReference>
<accession>A0A438BQU2</accession>
<comment type="caution">
    <text evidence="1">The sequence shown here is derived from an EMBL/GenBank/DDBJ whole genome shotgun (WGS) entry which is preliminary data.</text>
</comment>
<reference evidence="1 2" key="1">
    <citation type="journal article" date="2018" name="PLoS Genet.">
        <title>Population sequencing reveals clonal diversity and ancestral inbreeding in the grapevine cultivar Chardonnay.</title>
        <authorList>
            <person name="Roach M.J."/>
            <person name="Johnson D.L."/>
            <person name="Bohlmann J."/>
            <person name="van Vuuren H.J."/>
            <person name="Jones S.J."/>
            <person name="Pretorius I.S."/>
            <person name="Schmidt S.A."/>
            <person name="Borneman A.R."/>
        </authorList>
    </citation>
    <scope>NUCLEOTIDE SEQUENCE [LARGE SCALE GENOMIC DNA]</scope>
    <source>
        <strain evidence="2">cv. Chardonnay</strain>
        <tissue evidence="1">Leaf</tissue>
    </source>
</reference>
<dbReference type="SUPFAM" id="SSF52799">
    <property type="entry name" value="(Phosphotyrosine protein) phosphatases II"/>
    <property type="match status" value="1"/>
</dbReference>
<gene>
    <name evidence="1" type="primary">IBR5_2</name>
    <name evidence="1" type="ORF">CK203_089018</name>
</gene>
<dbReference type="InterPro" id="IPR029021">
    <property type="entry name" value="Prot-tyrosine_phosphatase-like"/>
</dbReference>
<evidence type="ECO:0000313" key="2">
    <source>
        <dbReference type="Proteomes" id="UP000288805"/>
    </source>
</evidence>
<evidence type="ECO:0000313" key="1">
    <source>
        <dbReference type="EMBL" id="RVW13329.1"/>
    </source>
</evidence>
<dbReference type="GO" id="GO:0009738">
    <property type="term" value="P:abscisic acid-activated signaling pathway"/>
    <property type="evidence" value="ECO:0007669"/>
    <property type="project" value="InterPro"/>
</dbReference>
<dbReference type="InterPro" id="IPR044212">
    <property type="entry name" value="IBR5-like"/>
</dbReference>
<protein>
    <submittedName>
        <fullName evidence="1">Protein-tyrosine-phosphatase IBR5</fullName>
    </submittedName>
</protein>
<dbReference type="EMBL" id="QGNW01002656">
    <property type="protein sequence ID" value="RVW13329.1"/>
    <property type="molecule type" value="Genomic_DNA"/>
</dbReference>
<proteinExistence type="predicted"/>
<dbReference type="PANTHER" id="PTHR47244:SF1">
    <property type="entry name" value="PROTEIN-TYROSINE-PHOSPHATASE IBR5"/>
    <property type="match status" value="1"/>
</dbReference>
<dbReference type="AlphaFoldDB" id="A0A438BQU2"/>
<dbReference type="OrthoDB" id="165342at2759"/>
<dbReference type="PANTHER" id="PTHR47244">
    <property type="entry name" value="PROTEIN-TYROSINE-PHOSPHATASE IBR5"/>
    <property type="match status" value="1"/>
</dbReference>
<organism evidence="1 2">
    <name type="scientific">Vitis vinifera</name>
    <name type="common">Grape</name>
    <dbReference type="NCBI Taxonomy" id="29760"/>
    <lineage>
        <taxon>Eukaryota</taxon>
        <taxon>Viridiplantae</taxon>
        <taxon>Streptophyta</taxon>
        <taxon>Embryophyta</taxon>
        <taxon>Tracheophyta</taxon>
        <taxon>Spermatophyta</taxon>
        <taxon>Magnoliopsida</taxon>
        <taxon>eudicotyledons</taxon>
        <taxon>Gunneridae</taxon>
        <taxon>Pentapetalae</taxon>
        <taxon>rosids</taxon>
        <taxon>Vitales</taxon>
        <taxon>Vitaceae</taxon>
        <taxon>Viteae</taxon>
        <taxon>Vitis</taxon>
    </lineage>
</organism>
<dbReference type="Gene3D" id="3.90.190.10">
    <property type="entry name" value="Protein tyrosine phosphatase superfamily"/>
    <property type="match status" value="1"/>
</dbReference>
<dbReference type="GO" id="GO:0009734">
    <property type="term" value="P:auxin-activated signaling pathway"/>
    <property type="evidence" value="ECO:0007669"/>
    <property type="project" value="InterPro"/>
</dbReference>
<dbReference type="GO" id="GO:0033549">
    <property type="term" value="F:MAP kinase phosphatase activity"/>
    <property type="evidence" value="ECO:0007669"/>
    <property type="project" value="InterPro"/>
</dbReference>
<name>A0A438BQU2_VITVI</name>
<sequence>MSQFVALCGQMTVPACQNLYKNSFTYYCLPDDKSLPFDDAIQFLEQCEKDKARVLVHCMSGKNRLRWAIFVTPFIDGGSLHLGFRLGLQLQKECDVVLLLEVLGIAKGKGIAGFTGVKK</sequence>